<evidence type="ECO:0000313" key="1">
    <source>
        <dbReference type="EMBL" id="GBL86298.1"/>
    </source>
</evidence>
<dbReference type="AlphaFoldDB" id="A0A4Y2B2S5"/>
<evidence type="ECO:0000313" key="2">
    <source>
        <dbReference type="Proteomes" id="UP000499080"/>
    </source>
</evidence>
<dbReference type="Proteomes" id="UP000499080">
    <property type="component" value="Unassembled WGS sequence"/>
</dbReference>
<protein>
    <submittedName>
        <fullName evidence="1">Uncharacterized protein</fullName>
    </submittedName>
</protein>
<gene>
    <name evidence="1" type="ORF">AVEN_132019_1</name>
</gene>
<dbReference type="EMBL" id="BGPR01000047">
    <property type="protein sequence ID" value="GBL86298.1"/>
    <property type="molecule type" value="Genomic_DNA"/>
</dbReference>
<reference evidence="1 2" key="1">
    <citation type="journal article" date="2019" name="Sci. Rep.">
        <title>Orb-weaving spider Araneus ventricosus genome elucidates the spidroin gene catalogue.</title>
        <authorList>
            <person name="Kono N."/>
            <person name="Nakamura H."/>
            <person name="Ohtoshi R."/>
            <person name="Moran D.A.P."/>
            <person name="Shinohara A."/>
            <person name="Yoshida Y."/>
            <person name="Fujiwara M."/>
            <person name="Mori M."/>
            <person name="Tomita M."/>
            <person name="Arakawa K."/>
        </authorList>
    </citation>
    <scope>NUCLEOTIDE SEQUENCE [LARGE SCALE GENOMIC DNA]</scope>
</reference>
<sequence>MVPVRRRSQRFNRCGKARNCNNGEQEHQTWCSEWKTLFSAMAELASHTQHRIWEYSLAVRPATFTCPESSKNIWVEDNFPSLTRFRQLF</sequence>
<proteinExistence type="predicted"/>
<organism evidence="1 2">
    <name type="scientific">Araneus ventricosus</name>
    <name type="common">Orbweaver spider</name>
    <name type="synonym">Epeira ventricosa</name>
    <dbReference type="NCBI Taxonomy" id="182803"/>
    <lineage>
        <taxon>Eukaryota</taxon>
        <taxon>Metazoa</taxon>
        <taxon>Ecdysozoa</taxon>
        <taxon>Arthropoda</taxon>
        <taxon>Chelicerata</taxon>
        <taxon>Arachnida</taxon>
        <taxon>Araneae</taxon>
        <taxon>Araneomorphae</taxon>
        <taxon>Entelegynae</taxon>
        <taxon>Araneoidea</taxon>
        <taxon>Araneidae</taxon>
        <taxon>Araneus</taxon>
    </lineage>
</organism>
<comment type="caution">
    <text evidence="1">The sequence shown here is derived from an EMBL/GenBank/DDBJ whole genome shotgun (WGS) entry which is preliminary data.</text>
</comment>
<name>A0A4Y2B2S5_ARAVE</name>
<accession>A0A4Y2B2S5</accession>
<keyword evidence="2" id="KW-1185">Reference proteome</keyword>